<dbReference type="PROSITE" id="PS50011">
    <property type="entry name" value="PROTEIN_KINASE_DOM"/>
    <property type="match status" value="1"/>
</dbReference>
<proteinExistence type="predicted"/>
<evidence type="ECO:0000256" key="1">
    <source>
        <dbReference type="SAM" id="MobiDB-lite"/>
    </source>
</evidence>
<dbReference type="GO" id="GO:0005524">
    <property type="term" value="F:ATP binding"/>
    <property type="evidence" value="ECO:0007669"/>
    <property type="project" value="InterPro"/>
</dbReference>
<dbReference type="Proteomes" id="UP000703269">
    <property type="component" value="Unassembled WGS sequence"/>
</dbReference>
<dbReference type="InterPro" id="IPR011009">
    <property type="entry name" value="Kinase-like_dom_sf"/>
</dbReference>
<name>A0A9P3GCC8_9APHY</name>
<comment type="caution">
    <text evidence="3">The sequence shown here is derived from an EMBL/GenBank/DDBJ whole genome shotgun (WGS) entry which is preliminary data.</text>
</comment>
<accession>A0A9P3GCC8</accession>
<dbReference type="InterPro" id="IPR008266">
    <property type="entry name" value="Tyr_kinase_AS"/>
</dbReference>
<dbReference type="PROSITE" id="PS00109">
    <property type="entry name" value="PROTEIN_KINASE_TYR"/>
    <property type="match status" value="1"/>
</dbReference>
<keyword evidence="4" id="KW-1185">Reference proteome</keyword>
<dbReference type="Pfam" id="PF17667">
    <property type="entry name" value="Pkinase_fungal"/>
    <property type="match status" value="1"/>
</dbReference>
<dbReference type="SUPFAM" id="SSF56112">
    <property type="entry name" value="Protein kinase-like (PK-like)"/>
    <property type="match status" value="1"/>
</dbReference>
<feature type="domain" description="Protein kinase" evidence="2">
    <location>
        <begin position="282"/>
        <end position="609"/>
    </location>
</feature>
<dbReference type="InterPro" id="IPR040976">
    <property type="entry name" value="Pkinase_fungal"/>
</dbReference>
<dbReference type="Gene3D" id="1.10.510.10">
    <property type="entry name" value="Transferase(Phosphotransferase) domain 1"/>
    <property type="match status" value="1"/>
</dbReference>
<evidence type="ECO:0000313" key="4">
    <source>
        <dbReference type="Proteomes" id="UP000703269"/>
    </source>
</evidence>
<evidence type="ECO:0000313" key="3">
    <source>
        <dbReference type="EMBL" id="GJE92075.1"/>
    </source>
</evidence>
<dbReference type="PANTHER" id="PTHR38248:SF2">
    <property type="entry name" value="FUNK1 11"/>
    <property type="match status" value="1"/>
</dbReference>
<dbReference type="GO" id="GO:0004672">
    <property type="term" value="F:protein kinase activity"/>
    <property type="evidence" value="ECO:0007669"/>
    <property type="project" value="InterPro"/>
</dbReference>
<organism evidence="3 4">
    <name type="scientific">Phanerochaete sordida</name>
    <dbReference type="NCBI Taxonomy" id="48140"/>
    <lineage>
        <taxon>Eukaryota</taxon>
        <taxon>Fungi</taxon>
        <taxon>Dikarya</taxon>
        <taxon>Basidiomycota</taxon>
        <taxon>Agaricomycotina</taxon>
        <taxon>Agaricomycetes</taxon>
        <taxon>Polyporales</taxon>
        <taxon>Phanerochaetaceae</taxon>
        <taxon>Phanerochaete</taxon>
    </lineage>
</organism>
<reference evidence="3 4" key="1">
    <citation type="submission" date="2021-08" db="EMBL/GenBank/DDBJ databases">
        <title>Draft Genome Sequence of Phanerochaete sordida strain YK-624.</title>
        <authorList>
            <person name="Mori T."/>
            <person name="Dohra H."/>
            <person name="Suzuki T."/>
            <person name="Kawagishi H."/>
            <person name="Hirai H."/>
        </authorList>
    </citation>
    <scope>NUCLEOTIDE SEQUENCE [LARGE SCALE GENOMIC DNA]</scope>
    <source>
        <strain evidence="3 4">YK-624</strain>
    </source>
</reference>
<dbReference type="EMBL" id="BPQB01000024">
    <property type="protein sequence ID" value="GJE92075.1"/>
    <property type="molecule type" value="Genomic_DNA"/>
</dbReference>
<dbReference type="OrthoDB" id="2791154at2759"/>
<feature type="region of interest" description="Disordered" evidence="1">
    <location>
        <begin position="638"/>
        <end position="696"/>
    </location>
</feature>
<dbReference type="InterPro" id="IPR000719">
    <property type="entry name" value="Prot_kinase_dom"/>
</dbReference>
<gene>
    <name evidence="3" type="ORF">PsYK624_082280</name>
</gene>
<evidence type="ECO:0000259" key="2">
    <source>
        <dbReference type="PROSITE" id="PS50011"/>
    </source>
</evidence>
<protein>
    <recommendedName>
        <fullName evidence="2">Protein kinase domain-containing protein</fullName>
    </recommendedName>
</protein>
<feature type="compositionally biased region" description="Basic and acidic residues" evidence="1">
    <location>
        <begin position="666"/>
        <end position="681"/>
    </location>
</feature>
<sequence>MAFQQVPLGLISPREFLSRFMAPDRRLPSPPSLNSSRLYSCTSNEVASTTLIRVLDDSQLCPGLKFYLPKLKKRQEEVLRAESDENFENNKYGHYIPCHPAVAVRKQKETRVKSKRRSLTEYYDFGTTVLAIEAAVHPDEDPFMDLADSGTSTSSPTDNIALERRTLKASVVRARLLKSAQALFLRQHRTRLFQLVLVSGGARFILFDRAGAIVSHRFDYLKTPEILADFLWRFAHMTDATRGQDPSAALATKQQASVFTEAVRDSIRVDDDHRQRTVPGAEQSLDNLGLFPVWTIRVVNDATGAASQLVTQRPFAMPTSLCCRGTRAYLAYDLSAQRLVFFKDSWREKDSRARPEFDIYQDLRASGIPCIPEIMYGGDVLGPDGKPQRTVVDEAYDGKTRWRLTDDQLRGRLHHRLVQDIYYPLESVSDERELIQALHDTILVIEKTHQMLGILHRDISSNNVMLDSQGRCILGDWDHAGRPEPDVGAIGTVPFLSVRLLHDDTAHNELIDDLQSVFWVLNYIAVVRFAQHYHGLNVGIFDGGKPAEYVALGTDKIMAMSRHTLYEGRYRSAALNDLIRDLALSWTRFAYHENEPPAPSAGEDAEPNMLELAPQPKYWLEMFAEALRKCDAEKEAARSAIATEEGDAVEVEQEPEEPQVVRAGTKRKDIEDAPVADDDHRQVRRSKRLRDMRQQK</sequence>
<dbReference type="AlphaFoldDB" id="A0A9P3GCC8"/>
<dbReference type="PANTHER" id="PTHR38248">
    <property type="entry name" value="FUNK1 6"/>
    <property type="match status" value="1"/>
</dbReference>
<feature type="compositionally biased region" description="Acidic residues" evidence="1">
    <location>
        <begin position="644"/>
        <end position="657"/>
    </location>
</feature>